<evidence type="ECO:0000313" key="1">
    <source>
        <dbReference type="EMBL" id="MET6997860.1"/>
    </source>
</evidence>
<dbReference type="RefSeq" id="WP_354660495.1">
    <property type="nucleotide sequence ID" value="NZ_JBEXAC010000001.1"/>
</dbReference>
<comment type="caution">
    <text evidence="1">The sequence shown here is derived from an EMBL/GenBank/DDBJ whole genome shotgun (WGS) entry which is preliminary data.</text>
</comment>
<proteinExistence type="predicted"/>
<dbReference type="EMBL" id="JBEXAC010000001">
    <property type="protein sequence ID" value="MET6997860.1"/>
    <property type="molecule type" value="Genomic_DNA"/>
</dbReference>
<name>A0ABV2T495_9BACT</name>
<gene>
    <name evidence="1" type="ORF">ABR189_10790</name>
</gene>
<evidence type="ECO:0000313" key="2">
    <source>
        <dbReference type="Proteomes" id="UP001549749"/>
    </source>
</evidence>
<keyword evidence="2" id="KW-1185">Reference proteome</keyword>
<dbReference type="Proteomes" id="UP001549749">
    <property type="component" value="Unassembled WGS sequence"/>
</dbReference>
<accession>A0ABV2T495</accession>
<protein>
    <submittedName>
        <fullName evidence="1">Uncharacterized protein</fullName>
    </submittedName>
</protein>
<reference evidence="1 2" key="1">
    <citation type="submission" date="2024-06" db="EMBL/GenBank/DDBJ databases">
        <title>Chitinophaga defluvii sp. nov., isolated from municipal sewage.</title>
        <authorList>
            <person name="Zhang L."/>
        </authorList>
    </citation>
    <scope>NUCLEOTIDE SEQUENCE [LARGE SCALE GENOMIC DNA]</scope>
    <source>
        <strain evidence="1 2">H8</strain>
    </source>
</reference>
<organism evidence="1 2">
    <name type="scientific">Chitinophaga defluvii</name>
    <dbReference type="NCBI Taxonomy" id="3163343"/>
    <lineage>
        <taxon>Bacteria</taxon>
        <taxon>Pseudomonadati</taxon>
        <taxon>Bacteroidota</taxon>
        <taxon>Chitinophagia</taxon>
        <taxon>Chitinophagales</taxon>
        <taxon>Chitinophagaceae</taxon>
        <taxon>Chitinophaga</taxon>
    </lineage>
</organism>
<sequence length="106" mass="12574">MTLIEQLFMLLELFMKKTEEERQQKAWNMFHSFFILFPPATIKNMINDLAAFSQDRKDIAESEKQKLLAFCKYLSVSLSLLRNEVHNRRAITDIRAEIFSDNDRSL</sequence>